<gene>
    <name evidence="2" type="ORF">HICCMSTLAB_LOCUS4156</name>
</gene>
<keyword evidence="1" id="KW-1133">Transmembrane helix</keyword>
<dbReference type="Proteomes" id="UP000786811">
    <property type="component" value="Unassembled WGS sequence"/>
</dbReference>
<evidence type="ECO:0000256" key="1">
    <source>
        <dbReference type="SAM" id="Phobius"/>
    </source>
</evidence>
<dbReference type="EMBL" id="CAJNRD030001118">
    <property type="protein sequence ID" value="CAG5084617.1"/>
    <property type="molecule type" value="Genomic_DNA"/>
</dbReference>
<protein>
    <submittedName>
        <fullName evidence="2">Uncharacterized protein</fullName>
    </submittedName>
</protein>
<feature type="transmembrane region" description="Helical" evidence="1">
    <location>
        <begin position="36"/>
        <end position="56"/>
    </location>
</feature>
<keyword evidence="3" id="KW-1185">Reference proteome</keyword>
<feature type="non-terminal residue" evidence="2">
    <location>
        <position position="1"/>
    </location>
</feature>
<reference evidence="2" key="1">
    <citation type="submission" date="2021-04" db="EMBL/GenBank/DDBJ databases">
        <authorList>
            <person name="Chebbi M.A.C M."/>
        </authorList>
    </citation>
    <scope>NUCLEOTIDE SEQUENCE</scope>
</reference>
<comment type="caution">
    <text evidence="2">The sequence shown here is derived from an EMBL/GenBank/DDBJ whole genome shotgun (WGS) entry which is preliminary data.</text>
</comment>
<name>A0A8J2MDM5_COTCN</name>
<accession>A0A8J2MDM5</accession>
<evidence type="ECO:0000313" key="3">
    <source>
        <dbReference type="Proteomes" id="UP000786811"/>
    </source>
</evidence>
<proteinExistence type="predicted"/>
<sequence length="100" mass="11242">YKLDINPLPDCQYLLIIKRVSTLNIKSSIEFDKKKMSFKVLILSIIFIVSICTNTIQACSGEPCDPYGQGQCCFGYLCDSDSRECSSVYLYGNNSPFFGK</sequence>
<keyword evidence="1" id="KW-0472">Membrane</keyword>
<keyword evidence="1" id="KW-0812">Transmembrane</keyword>
<evidence type="ECO:0000313" key="2">
    <source>
        <dbReference type="EMBL" id="CAG5084617.1"/>
    </source>
</evidence>
<organism evidence="2 3">
    <name type="scientific">Cotesia congregata</name>
    <name type="common">Parasitoid wasp</name>
    <name type="synonym">Apanteles congregatus</name>
    <dbReference type="NCBI Taxonomy" id="51543"/>
    <lineage>
        <taxon>Eukaryota</taxon>
        <taxon>Metazoa</taxon>
        <taxon>Ecdysozoa</taxon>
        <taxon>Arthropoda</taxon>
        <taxon>Hexapoda</taxon>
        <taxon>Insecta</taxon>
        <taxon>Pterygota</taxon>
        <taxon>Neoptera</taxon>
        <taxon>Endopterygota</taxon>
        <taxon>Hymenoptera</taxon>
        <taxon>Apocrita</taxon>
        <taxon>Ichneumonoidea</taxon>
        <taxon>Braconidae</taxon>
        <taxon>Microgastrinae</taxon>
        <taxon>Cotesia</taxon>
    </lineage>
</organism>
<dbReference type="AlphaFoldDB" id="A0A8J2MDM5"/>